<gene>
    <name evidence="7" type="ORF">LTR62_008376</name>
</gene>
<evidence type="ECO:0000259" key="6">
    <source>
        <dbReference type="PROSITE" id="PS50261"/>
    </source>
</evidence>
<dbReference type="InterPro" id="IPR053247">
    <property type="entry name" value="GPCR_GPR1/git3-like"/>
</dbReference>
<dbReference type="InterPro" id="IPR017981">
    <property type="entry name" value="GPCR_2-like_7TM"/>
</dbReference>
<feature type="transmembrane region" description="Helical" evidence="5">
    <location>
        <begin position="87"/>
        <end position="107"/>
    </location>
</feature>
<comment type="subcellular location">
    <subcellularLocation>
        <location evidence="1">Membrane</location>
        <topology evidence="1">Multi-pass membrane protein</topology>
    </subcellularLocation>
</comment>
<accession>A0AAN7T9X9</accession>
<feature type="transmembrane region" description="Helical" evidence="5">
    <location>
        <begin position="214"/>
        <end position="241"/>
    </location>
</feature>
<evidence type="ECO:0000256" key="5">
    <source>
        <dbReference type="SAM" id="Phobius"/>
    </source>
</evidence>
<dbReference type="PANTHER" id="PTHR42058">
    <property type="entry name" value="G_PROTEIN_RECEP_F2_4 DOMAIN-CONTAINING PROTEIN"/>
    <property type="match status" value="1"/>
</dbReference>
<dbReference type="Gene3D" id="1.20.1070.10">
    <property type="entry name" value="Rhodopsin 7-helix transmembrane proteins"/>
    <property type="match status" value="1"/>
</dbReference>
<evidence type="ECO:0000313" key="8">
    <source>
        <dbReference type="Proteomes" id="UP001310890"/>
    </source>
</evidence>
<dbReference type="GO" id="GO:0004930">
    <property type="term" value="F:G protein-coupled receptor activity"/>
    <property type="evidence" value="ECO:0007669"/>
    <property type="project" value="InterPro"/>
</dbReference>
<feature type="domain" description="G-protein coupled receptors family 2 profile 2" evidence="6">
    <location>
        <begin position="52"/>
        <end position="228"/>
    </location>
</feature>
<feature type="transmembrane region" description="Helical" evidence="5">
    <location>
        <begin position="366"/>
        <end position="386"/>
    </location>
</feature>
<name>A0AAN7T9X9_9PEZI</name>
<comment type="caution">
    <text evidence="7">The sequence shown here is derived from an EMBL/GenBank/DDBJ whole genome shotgun (WGS) entry which is preliminary data.</text>
</comment>
<evidence type="ECO:0000256" key="2">
    <source>
        <dbReference type="ARBA" id="ARBA00022692"/>
    </source>
</evidence>
<feature type="transmembrane region" description="Helical" evidence="5">
    <location>
        <begin position="292"/>
        <end position="319"/>
    </location>
</feature>
<dbReference type="PROSITE" id="PS50261">
    <property type="entry name" value="G_PROTEIN_RECEP_F2_4"/>
    <property type="match status" value="1"/>
</dbReference>
<dbReference type="InterPro" id="IPR000832">
    <property type="entry name" value="GPCR_2_secretin-like"/>
</dbReference>
<keyword evidence="3 5" id="KW-1133">Transmembrane helix</keyword>
<dbReference type="PANTHER" id="PTHR42058:SF1">
    <property type="entry name" value="G-PROTEIN COUPLED RECEPTORS FAMILY 2 PROFILE 2 DOMAIN-CONTAINING PROTEIN"/>
    <property type="match status" value="1"/>
</dbReference>
<evidence type="ECO:0000256" key="3">
    <source>
        <dbReference type="ARBA" id="ARBA00022989"/>
    </source>
</evidence>
<feature type="transmembrane region" description="Helical" evidence="5">
    <location>
        <begin position="171"/>
        <end position="190"/>
    </location>
</feature>
<dbReference type="GO" id="GO:0007166">
    <property type="term" value="P:cell surface receptor signaling pathway"/>
    <property type="evidence" value="ECO:0007669"/>
    <property type="project" value="InterPro"/>
</dbReference>
<evidence type="ECO:0000256" key="4">
    <source>
        <dbReference type="ARBA" id="ARBA00023136"/>
    </source>
</evidence>
<reference evidence="7" key="1">
    <citation type="submission" date="2023-08" db="EMBL/GenBank/DDBJ databases">
        <title>Black Yeasts Isolated from many extreme environments.</title>
        <authorList>
            <person name="Coleine C."/>
            <person name="Stajich J.E."/>
            <person name="Selbmann L."/>
        </authorList>
    </citation>
    <scope>NUCLEOTIDE SEQUENCE</scope>
    <source>
        <strain evidence="7">CCFEE 5401</strain>
    </source>
</reference>
<organism evidence="7 8">
    <name type="scientific">Meristemomyces frigidus</name>
    <dbReference type="NCBI Taxonomy" id="1508187"/>
    <lineage>
        <taxon>Eukaryota</taxon>
        <taxon>Fungi</taxon>
        <taxon>Dikarya</taxon>
        <taxon>Ascomycota</taxon>
        <taxon>Pezizomycotina</taxon>
        <taxon>Dothideomycetes</taxon>
        <taxon>Dothideomycetidae</taxon>
        <taxon>Mycosphaerellales</taxon>
        <taxon>Teratosphaeriaceae</taxon>
        <taxon>Meristemomyces</taxon>
    </lineage>
</organism>
<dbReference type="GO" id="GO:0016020">
    <property type="term" value="C:membrane"/>
    <property type="evidence" value="ECO:0007669"/>
    <property type="project" value="UniProtKB-SubCell"/>
</dbReference>
<proteinExistence type="predicted"/>
<dbReference type="EMBL" id="JAVRRL010000088">
    <property type="protein sequence ID" value="KAK5108347.1"/>
    <property type="molecule type" value="Genomic_DNA"/>
</dbReference>
<evidence type="ECO:0000256" key="1">
    <source>
        <dbReference type="ARBA" id="ARBA00004141"/>
    </source>
</evidence>
<keyword evidence="2 5" id="KW-0812">Transmembrane</keyword>
<evidence type="ECO:0000313" key="7">
    <source>
        <dbReference type="EMBL" id="KAK5108347.1"/>
    </source>
</evidence>
<dbReference type="Proteomes" id="UP001310890">
    <property type="component" value="Unassembled WGS sequence"/>
</dbReference>
<dbReference type="AlphaFoldDB" id="A0AAN7T9X9"/>
<feature type="transmembrane region" description="Helical" evidence="5">
    <location>
        <begin position="58"/>
        <end position="80"/>
    </location>
</feature>
<keyword evidence="4 5" id="KW-0472">Membrane</keyword>
<dbReference type="Pfam" id="PF00002">
    <property type="entry name" value="7tm_2"/>
    <property type="match status" value="1"/>
</dbReference>
<sequence>MATPPICPLPFLPESAHPYTAGSLKGRFCGPVGTLLCCLPCPTEDWFYSDTFERNRDIAFWFNVPALVCQIFLLVSWAVLKGRQSGVHFLGVGLCVSLVALELSFLIPLGTKPNKCYDAITPNDLRSDMSCGWSGALLEAGAMAGIIWILLRSLWTQLRVIADIHETTTFFWTAQALGWGLPAIFLAVSLPTTGVSYSIGTICFPNEANAFATWFGWLLAFGCLAALLQFITTGFSLGVYLRHVWRMENSSGGNSGTEEGMIGGLKPDEDQRPRQALVFLGRRLAWRRVRKVLLLQWRSILMSLLVTTEIVYFGVVFVAETRAARADSDPARLGKVEAWAACLVLSKGDKNSCLPLTRDLSLGEDVVIATFYMSALIGIFTFLLMVRWSMLVGWYELIRSPLQYRRKSRAKLFVLVSPERASNRNSGVKSMLDGVGILSEPSESIRHASLPEAGDVARDMSRRISSTMRRMRRRRRRGGSGRRG</sequence>
<feature type="transmembrane region" description="Helical" evidence="5">
    <location>
        <begin position="132"/>
        <end position="151"/>
    </location>
</feature>
<protein>
    <recommendedName>
        <fullName evidence="6">G-protein coupled receptors family 2 profile 2 domain-containing protein</fullName>
    </recommendedName>
</protein>